<dbReference type="Proteomes" id="UP001164746">
    <property type="component" value="Chromosome 11"/>
</dbReference>
<dbReference type="EMBL" id="CP111022">
    <property type="protein sequence ID" value="WAR18738.1"/>
    <property type="molecule type" value="Genomic_DNA"/>
</dbReference>
<feature type="region of interest" description="Disordered" evidence="9">
    <location>
        <begin position="118"/>
        <end position="149"/>
    </location>
</feature>
<dbReference type="Pfam" id="PF22782">
    <property type="entry name" value="SDE2"/>
    <property type="match status" value="1"/>
</dbReference>
<keyword evidence="7" id="KW-0539">Nucleus</keyword>
<evidence type="ECO:0000256" key="4">
    <source>
        <dbReference type="ARBA" id="ARBA00022490"/>
    </source>
</evidence>
<evidence type="ECO:0000256" key="2">
    <source>
        <dbReference type="ARBA" id="ARBA00004496"/>
    </source>
</evidence>
<keyword evidence="8" id="KW-0131">Cell cycle</keyword>
<gene>
    <name evidence="12" type="ORF">MAR_000576</name>
</gene>
<keyword evidence="4" id="KW-0963">Cytoplasm</keyword>
<feature type="compositionally biased region" description="Polar residues" evidence="9">
    <location>
        <begin position="234"/>
        <end position="251"/>
    </location>
</feature>
<accession>A0ABY7F979</accession>
<evidence type="ECO:0000256" key="6">
    <source>
        <dbReference type="ARBA" id="ARBA00023187"/>
    </source>
</evidence>
<evidence type="ECO:0000259" key="10">
    <source>
        <dbReference type="Pfam" id="PF13297"/>
    </source>
</evidence>
<protein>
    <submittedName>
        <fullName evidence="12">SDE2-like protein</fullName>
    </submittedName>
</protein>
<evidence type="ECO:0000256" key="9">
    <source>
        <dbReference type="SAM" id="MobiDB-lite"/>
    </source>
</evidence>
<organism evidence="12 13">
    <name type="scientific">Mya arenaria</name>
    <name type="common">Soft-shell clam</name>
    <dbReference type="NCBI Taxonomy" id="6604"/>
    <lineage>
        <taxon>Eukaryota</taxon>
        <taxon>Metazoa</taxon>
        <taxon>Spiralia</taxon>
        <taxon>Lophotrochozoa</taxon>
        <taxon>Mollusca</taxon>
        <taxon>Bivalvia</taxon>
        <taxon>Autobranchia</taxon>
        <taxon>Heteroconchia</taxon>
        <taxon>Euheterodonta</taxon>
        <taxon>Imparidentia</taxon>
        <taxon>Neoheterodontei</taxon>
        <taxon>Myida</taxon>
        <taxon>Myoidea</taxon>
        <taxon>Myidae</taxon>
        <taxon>Mya</taxon>
    </lineage>
</organism>
<feature type="region of interest" description="Disordered" evidence="9">
    <location>
        <begin position="173"/>
        <end position="267"/>
    </location>
</feature>
<keyword evidence="6" id="KW-0508">mRNA splicing</keyword>
<evidence type="ECO:0000256" key="5">
    <source>
        <dbReference type="ARBA" id="ARBA00022664"/>
    </source>
</evidence>
<comment type="similarity">
    <text evidence="3">Belongs to the SDE2 family.</text>
</comment>
<name>A0ABY7F979_MYAAR</name>
<reference evidence="12" key="1">
    <citation type="submission" date="2022-11" db="EMBL/GenBank/DDBJ databases">
        <title>Centuries of genome instability and evolution in soft-shell clam transmissible cancer (bioRxiv).</title>
        <authorList>
            <person name="Hart S.F.M."/>
            <person name="Yonemitsu M.A."/>
            <person name="Giersch R.M."/>
            <person name="Beal B.F."/>
            <person name="Arriagada G."/>
            <person name="Davis B.W."/>
            <person name="Ostrander E.A."/>
            <person name="Goff S.P."/>
            <person name="Metzger M.J."/>
        </authorList>
    </citation>
    <scope>NUCLEOTIDE SEQUENCE</scope>
    <source>
        <strain evidence="12">MELC-2E11</strain>
        <tissue evidence="12">Siphon/mantle</tissue>
    </source>
</reference>
<evidence type="ECO:0000256" key="1">
    <source>
        <dbReference type="ARBA" id="ARBA00004123"/>
    </source>
</evidence>
<dbReference type="PANTHER" id="PTHR12786:SF1">
    <property type="entry name" value="SPLICING REGULATOR SDE2"/>
    <property type="match status" value="1"/>
</dbReference>
<sequence length="341" mass="38152">MSTFVHSFCSRHVLCVDHKEYKTIFELKGFLTSKTGLSTTSCFLVCNGCLVSDDDPVKENVVYHTYLRIPGGKGGFGSMLRAIGAQIEKTTNREACRDLSGRRMRDVNNEKDLKEWLAKQSDREKERERRREERMARRRAMPNHKFEDPTYDQQRALLAENQEDALQQGLKKFVPQPGTSSSSDGDQEQGTKRNSDMDSDEDSDTKDSKGEATPGSKKSAKETLNQSTEEKHSSTNTDTCSKPEQSENSSKGLDAEKSHEVSEEKAEECVVSLEEATCAGDLEAWGLDRLKQELADRSLKCGGTLEQRAQRLFSVRGLAHDQIEPSLFAKSAGGKKVKNKQ</sequence>
<comment type="subcellular location">
    <subcellularLocation>
        <location evidence="2">Cytoplasm</location>
    </subcellularLocation>
    <subcellularLocation>
        <location evidence="1">Nucleus</location>
    </subcellularLocation>
</comment>
<evidence type="ECO:0000313" key="12">
    <source>
        <dbReference type="EMBL" id="WAR18738.1"/>
    </source>
</evidence>
<evidence type="ECO:0000313" key="13">
    <source>
        <dbReference type="Proteomes" id="UP001164746"/>
    </source>
</evidence>
<dbReference type="InterPro" id="IPR025086">
    <property type="entry name" value="SDE2/SF3A3_SAP"/>
</dbReference>
<evidence type="ECO:0000256" key="3">
    <source>
        <dbReference type="ARBA" id="ARBA00008726"/>
    </source>
</evidence>
<feature type="domain" description="SDE2/SF3A3 SAP" evidence="10">
    <location>
        <begin position="253"/>
        <end position="330"/>
    </location>
</feature>
<keyword evidence="13" id="KW-1185">Reference proteome</keyword>
<evidence type="ECO:0000256" key="8">
    <source>
        <dbReference type="ARBA" id="ARBA00023306"/>
    </source>
</evidence>
<feature type="domain" description="SDE2-like" evidence="11">
    <location>
        <begin position="71"/>
        <end position="167"/>
    </location>
</feature>
<feature type="compositionally biased region" description="Basic and acidic residues" evidence="9">
    <location>
        <begin position="118"/>
        <end position="135"/>
    </location>
</feature>
<dbReference type="PANTHER" id="PTHR12786">
    <property type="entry name" value="SPLICING FACTOR SF3A-RELATED"/>
    <property type="match status" value="1"/>
</dbReference>
<dbReference type="InterPro" id="IPR051421">
    <property type="entry name" value="RNA_Proc_DNA_Dmg_Regulator"/>
</dbReference>
<feature type="compositionally biased region" description="Basic and acidic residues" evidence="9">
    <location>
        <begin position="253"/>
        <end position="267"/>
    </location>
</feature>
<evidence type="ECO:0000259" key="11">
    <source>
        <dbReference type="Pfam" id="PF22782"/>
    </source>
</evidence>
<dbReference type="InterPro" id="IPR053822">
    <property type="entry name" value="SDE2-like_dom"/>
</dbReference>
<dbReference type="Pfam" id="PF13297">
    <property type="entry name" value="SDE2_2C"/>
    <property type="match status" value="1"/>
</dbReference>
<proteinExistence type="inferred from homology"/>
<keyword evidence="5" id="KW-0507">mRNA processing</keyword>
<evidence type="ECO:0000256" key="7">
    <source>
        <dbReference type="ARBA" id="ARBA00023242"/>
    </source>
</evidence>